<dbReference type="RefSeq" id="XP_070863588.1">
    <property type="nucleotide sequence ID" value="XM_071014186.1"/>
</dbReference>
<evidence type="ECO:0000256" key="13">
    <source>
        <dbReference type="SAM" id="MobiDB-lite"/>
    </source>
</evidence>
<evidence type="ECO:0000256" key="5">
    <source>
        <dbReference type="ARBA" id="ARBA00022679"/>
    </source>
</evidence>
<evidence type="ECO:0000256" key="2">
    <source>
        <dbReference type="ARBA" id="ARBA00004718"/>
    </source>
</evidence>
<dbReference type="Proteomes" id="UP001600064">
    <property type="component" value="Unassembled WGS sequence"/>
</dbReference>
<dbReference type="InterPro" id="IPR013083">
    <property type="entry name" value="Znf_RING/FYVE/PHD"/>
</dbReference>
<dbReference type="SMART" id="SM00504">
    <property type="entry name" value="Ubox"/>
    <property type="match status" value="1"/>
</dbReference>
<evidence type="ECO:0000256" key="9">
    <source>
        <dbReference type="ARBA" id="ARBA00022833"/>
    </source>
</evidence>
<feature type="compositionally biased region" description="Pro residues" evidence="13">
    <location>
        <begin position="32"/>
        <end position="41"/>
    </location>
</feature>
<reference evidence="15 16" key="1">
    <citation type="journal article" date="2024" name="Commun. Biol.">
        <title>Comparative genomic analysis of thermophilic fungi reveals convergent evolutionary adaptations and gene losses.</title>
        <authorList>
            <person name="Steindorff A.S."/>
            <person name="Aguilar-Pontes M.V."/>
            <person name="Robinson A.J."/>
            <person name="Andreopoulos B."/>
            <person name="LaButti K."/>
            <person name="Kuo A."/>
            <person name="Mondo S."/>
            <person name="Riley R."/>
            <person name="Otillar R."/>
            <person name="Haridas S."/>
            <person name="Lipzen A."/>
            <person name="Grimwood J."/>
            <person name="Schmutz J."/>
            <person name="Clum A."/>
            <person name="Reid I.D."/>
            <person name="Moisan M.C."/>
            <person name="Butler G."/>
            <person name="Nguyen T.T.M."/>
            <person name="Dewar K."/>
            <person name="Conant G."/>
            <person name="Drula E."/>
            <person name="Henrissat B."/>
            <person name="Hansel C."/>
            <person name="Singer S."/>
            <person name="Hutchinson M.I."/>
            <person name="de Vries R.P."/>
            <person name="Natvig D.O."/>
            <person name="Powell A.J."/>
            <person name="Tsang A."/>
            <person name="Grigoriev I.V."/>
        </authorList>
    </citation>
    <scope>NUCLEOTIDE SEQUENCE [LARGE SCALE GENOMIC DNA]</scope>
    <source>
        <strain evidence="15 16">ATCC 22073</strain>
    </source>
</reference>
<feature type="region of interest" description="Disordered" evidence="13">
    <location>
        <begin position="376"/>
        <end position="418"/>
    </location>
</feature>
<comment type="subcellular location">
    <subcellularLocation>
        <location evidence="1">Nucleus</location>
    </subcellularLocation>
</comment>
<dbReference type="InterPro" id="IPR003613">
    <property type="entry name" value="Ubox_domain"/>
</dbReference>
<sequence>MPRLLQRVRRPEASAGRPRPGEPADDDDVPLELPPYEPPSFPMDEKTVDAIKAMCSNSNPDGSRRQYNKHLGRSTEYLCTLVGAINDTLRARKQSLASMAERRQERGVQEPDEDELSLQQYIAELEATINELTDASEKALRFVIDCRAELEDHPAVLEKVWSGLHRRPGAQQGERAERAARKRTREARRRAGGDEEDEDGAEAGADAADEGEAPPVASIKELLEASRKAKADEYEALGAYERYALHNDYIKFKQIWHDAVHADDNIPLPDATTWFDELGRPNKSVVANDDDDLVVEREIIDLKCPLSLQVMKEPYSNHRCKHTFEKSAILEFLRSSGGTGRCPVCSKDVRIRDFYLDEVMLRKIKRAEEAANRAIDNTSDIDPEDDDEPSLVIGRATHIKKEKDRARQRMEEIDPEDD</sequence>
<evidence type="ECO:0000256" key="8">
    <source>
        <dbReference type="ARBA" id="ARBA00022786"/>
    </source>
</evidence>
<keyword evidence="6" id="KW-0479">Metal-binding</keyword>
<feature type="compositionally biased region" description="Basic and acidic residues" evidence="13">
    <location>
        <begin position="399"/>
        <end position="412"/>
    </location>
</feature>
<feature type="region of interest" description="Disordered" evidence="13">
    <location>
        <begin position="166"/>
        <end position="214"/>
    </location>
</feature>
<dbReference type="SUPFAM" id="SSF57850">
    <property type="entry name" value="RING/U-box"/>
    <property type="match status" value="1"/>
</dbReference>
<feature type="region of interest" description="Disordered" evidence="13">
    <location>
        <begin position="1"/>
        <end position="45"/>
    </location>
</feature>
<evidence type="ECO:0000256" key="12">
    <source>
        <dbReference type="PROSITE-ProRule" id="PRU00452"/>
    </source>
</evidence>
<gene>
    <name evidence="15" type="ORF">VTJ83DRAFT_7371</name>
</gene>
<dbReference type="InterPro" id="IPR004181">
    <property type="entry name" value="Znf_MIZ"/>
</dbReference>
<dbReference type="PROSITE" id="PS51044">
    <property type="entry name" value="ZF_SP_RING"/>
    <property type="match status" value="1"/>
</dbReference>
<evidence type="ECO:0000256" key="4">
    <source>
        <dbReference type="ARBA" id="ARBA00013194"/>
    </source>
</evidence>
<dbReference type="Gene3D" id="3.30.40.10">
    <property type="entry name" value="Zinc/RING finger domain, C3HC4 (zinc finger)"/>
    <property type="match status" value="1"/>
</dbReference>
<comment type="pathway">
    <text evidence="2">Protein modification; protein sumoylation.</text>
</comment>
<dbReference type="InterPro" id="IPR026846">
    <property type="entry name" value="Nse2(Mms21)"/>
</dbReference>
<keyword evidence="10" id="KW-0413">Isomerase</keyword>
<dbReference type="PANTHER" id="PTHR21330:SF1">
    <property type="entry name" value="E3 SUMO-PROTEIN LIGASE NSE2"/>
    <property type="match status" value="1"/>
</dbReference>
<feature type="domain" description="SP-RING-type" evidence="14">
    <location>
        <begin position="289"/>
        <end position="369"/>
    </location>
</feature>
<evidence type="ECO:0000259" key="14">
    <source>
        <dbReference type="PROSITE" id="PS51044"/>
    </source>
</evidence>
<keyword evidence="10" id="KW-0697">Rotamase</keyword>
<dbReference type="PANTHER" id="PTHR21330">
    <property type="entry name" value="E3 SUMO-PROTEIN LIGASE NSE2"/>
    <property type="match status" value="1"/>
</dbReference>
<evidence type="ECO:0000256" key="10">
    <source>
        <dbReference type="ARBA" id="ARBA00023110"/>
    </source>
</evidence>
<dbReference type="GeneID" id="98128830"/>
<keyword evidence="7 12" id="KW-0863">Zinc-finger</keyword>
<accession>A0ABR4D4V4</accession>
<feature type="compositionally biased region" description="Basic residues" evidence="13">
    <location>
        <begin position="180"/>
        <end position="190"/>
    </location>
</feature>
<keyword evidence="5" id="KW-0808">Transferase</keyword>
<evidence type="ECO:0000256" key="6">
    <source>
        <dbReference type="ARBA" id="ARBA00022723"/>
    </source>
</evidence>
<evidence type="ECO:0000313" key="16">
    <source>
        <dbReference type="Proteomes" id="UP001600064"/>
    </source>
</evidence>
<feature type="compositionally biased region" description="Acidic residues" evidence="13">
    <location>
        <begin position="379"/>
        <end position="389"/>
    </location>
</feature>
<dbReference type="EC" id="5.2.1.8" evidence="4"/>
<keyword evidence="16" id="KW-1185">Reference proteome</keyword>
<feature type="compositionally biased region" description="Acidic residues" evidence="13">
    <location>
        <begin position="194"/>
        <end position="212"/>
    </location>
</feature>
<comment type="similarity">
    <text evidence="3">Belongs to the NSE2 family.</text>
</comment>
<evidence type="ECO:0000313" key="15">
    <source>
        <dbReference type="EMBL" id="KAL2264861.1"/>
    </source>
</evidence>
<dbReference type="CDD" id="cd16651">
    <property type="entry name" value="SPL-RING_NSE2"/>
    <property type="match status" value="1"/>
</dbReference>
<name>A0ABR4D4V4_9PEZI</name>
<evidence type="ECO:0000256" key="7">
    <source>
        <dbReference type="ARBA" id="ARBA00022771"/>
    </source>
</evidence>
<comment type="caution">
    <text evidence="15">The sequence shown here is derived from an EMBL/GenBank/DDBJ whole genome shotgun (WGS) entry which is preliminary data.</text>
</comment>
<keyword evidence="9" id="KW-0862">Zinc</keyword>
<dbReference type="Pfam" id="PF11789">
    <property type="entry name" value="zf-Nse"/>
    <property type="match status" value="1"/>
</dbReference>
<evidence type="ECO:0000256" key="3">
    <source>
        <dbReference type="ARBA" id="ARBA00008212"/>
    </source>
</evidence>
<organism evidence="15 16">
    <name type="scientific">Remersonia thermophila</name>
    <dbReference type="NCBI Taxonomy" id="72144"/>
    <lineage>
        <taxon>Eukaryota</taxon>
        <taxon>Fungi</taxon>
        <taxon>Dikarya</taxon>
        <taxon>Ascomycota</taxon>
        <taxon>Pezizomycotina</taxon>
        <taxon>Sordariomycetes</taxon>
        <taxon>Sordariomycetidae</taxon>
        <taxon>Sordariales</taxon>
        <taxon>Sordariales incertae sedis</taxon>
        <taxon>Remersonia</taxon>
    </lineage>
</organism>
<keyword evidence="11" id="KW-0539">Nucleus</keyword>
<keyword evidence="8" id="KW-0833">Ubl conjugation pathway</keyword>
<dbReference type="EMBL" id="JAZGUE010000007">
    <property type="protein sequence ID" value="KAL2264861.1"/>
    <property type="molecule type" value="Genomic_DNA"/>
</dbReference>
<evidence type="ECO:0000256" key="1">
    <source>
        <dbReference type="ARBA" id="ARBA00004123"/>
    </source>
</evidence>
<evidence type="ECO:0000256" key="11">
    <source>
        <dbReference type="ARBA" id="ARBA00023242"/>
    </source>
</evidence>
<proteinExistence type="inferred from homology"/>
<protein>
    <recommendedName>
        <fullName evidence="4">peptidylprolyl isomerase</fullName>
        <ecNumber evidence="4">5.2.1.8</ecNumber>
    </recommendedName>
</protein>